<reference evidence="2 3" key="1">
    <citation type="submission" date="2020-02" db="EMBL/GenBank/DDBJ databases">
        <title>Characterization of phylogenetic diversity of novel bifidobacterial species isolated in Czech ZOOs.</title>
        <authorList>
            <person name="Lugli G.A."/>
            <person name="Vera N.B."/>
            <person name="Ventura M."/>
        </authorList>
    </citation>
    <scope>NUCLEOTIDE SEQUENCE [LARGE SCALE GENOMIC DNA]</scope>
    <source>
        <strain evidence="2 3">DSM 109960</strain>
    </source>
</reference>
<proteinExistence type="predicted"/>
<accession>A0A7Y0ETH5</accession>
<dbReference type="Proteomes" id="UP000529710">
    <property type="component" value="Unassembled WGS sequence"/>
</dbReference>
<dbReference type="RefSeq" id="WP_169079618.1">
    <property type="nucleotide sequence ID" value="NZ_JAAIIF010000008.1"/>
</dbReference>
<feature type="transmembrane region" description="Helical" evidence="1">
    <location>
        <begin position="104"/>
        <end position="130"/>
    </location>
</feature>
<evidence type="ECO:0000313" key="3">
    <source>
        <dbReference type="Proteomes" id="UP000529710"/>
    </source>
</evidence>
<name>A0A7Y0ETH5_9BIFI</name>
<protein>
    <submittedName>
        <fullName evidence="2">Uncharacterized protein</fullName>
    </submittedName>
</protein>
<feature type="transmembrane region" description="Helical" evidence="1">
    <location>
        <begin position="192"/>
        <end position="209"/>
    </location>
</feature>
<keyword evidence="1" id="KW-1133">Transmembrane helix</keyword>
<feature type="transmembrane region" description="Helical" evidence="1">
    <location>
        <begin position="45"/>
        <end position="67"/>
    </location>
</feature>
<dbReference type="AlphaFoldDB" id="A0A7Y0ETH5"/>
<comment type="caution">
    <text evidence="2">The sequence shown here is derived from an EMBL/GenBank/DDBJ whole genome shotgun (WGS) entry which is preliminary data.</text>
</comment>
<evidence type="ECO:0000256" key="1">
    <source>
        <dbReference type="SAM" id="Phobius"/>
    </source>
</evidence>
<keyword evidence="1" id="KW-0472">Membrane</keyword>
<feature type="transmembrane region" description="Helical" evidence="1">
    <location>
        <begin position="21"/>
        <end position="39"/>
    </location>
</feature>
<organism evidence="2 3">
    <name type="scientific">Bifidobacterium erythrocebi</name>
    <dbReference type="NCBI Taxonomy" id="2675325"/>
    <lineage>
        <taxon>Bacteria</taxon>
        <taxon>Bacillati</taxon>
        <taxon>Actinomycetota</taxon>
        <taxon>Actinomycetes</taxon>
        <taxon>Bifidobacteriales</taxon>
        <taxon>Bifidobacteriaceae</taxon>
        <taxon>Bifidobacterium</taxon>
    </lineage>
</organism>
<keyword evidence="1" id="KW-0812">Transmembrane</keyword>
<evidence type="ECO:0000313" key="2">
    <source>
        <dbReference type="EMBL" id="NMM96130.1"/>
    </source>
</evidence>
<dbReference type="EMBL" id="JAAIIF010000008">
    <property type="protein sequence ID" value="NMM96130.1"/>
    <property type="molecule type" value="Genomic_DNA"/>
</dbReference>
<keyword evidence="3" id="KW-1185">Reference proteome</keyword>
<feature type="transmembrane region" description="Helical" evidence="1">
    <location>
        <begin position="167"/>
        <end position="186"/>
    </location>
</feature>
<feature type="transmembrane region" description="Helical" evidence="1">
    <location>
        <begin position="136"/>
        <end position="155"/>
    </location>
</feature>
<sequence>MAKLTKALTFHDWTILKRNKAFWGVLAVMDILTTLSIGMEAAYDGTLYILMLLAPAMGYEAAAMLLFSIGGKFSMEDFDVEEVDEIIRQSEHSMFAYMLARSMLYVILSIVSTLLPLAVIFACGLASFHAIVSWQILFYLLSTVATAASGSLLITGFSGRSGMQASLLCLANQLPVWLFAASSFLLPQPWPAMILVVFMVATIYIAVHIDRKHHVNTLRTL</sequence>
<gene>
    <name evidence="2" type="ORF">G1C98_0866</name>
</gene>